<protein>
    <recommendedName>
        <fullName evidence="1">N-acetyltransferase domain-containing protein</fullName>
    </recommendedName>
</protein>
<keyword evidence="3" id="KW-1185">Reference proteome</keyword>
<gene>
    <name evidence="2" type="ORF">KCG35_13505</name>
</gene>
<dbReference type="InterPro" id="IPR016181">
    <property type="entry name" value="Acyl_CoA_acyltransferase"/>
</dbReference>
<proteinExistence type="predicted"/>
<dbReference type="PANTHER" id="PTHR41368">
    <property type="entry name" value="PROTEIN YGHO"/>
    <property type="match status" value="1"/>
</dbReference>
<dbReference type="EMBL" id="JAGSOY010000030">
    <property type="protein sequence ID" value="MBU2712082.1"/>
    <property type="molecule type" value="Genomic_DNA"/>
</dbReference>
<accession>A0ABS5ZDE5</accession>
<dbReference type="RefSeq" id="WP_215820311.1">
    <property type="nucleotide sequence ID" value="NZ_JAGSOY010000030.1"/>
</dbReference>
<dbReference type="Pfam" id="PF00583">
    <property type="entry name" value="Acetyltransf_1"/>
    <property type="match status" value="1"/>
</dbReference>
<feature type="domain" description="N-acetyltransferase" evidence="1">
    <location>
        <begin position="277"/>
        <end position="385"/>
    </location>
</feature>
<dbReference type="Proteomes" id="UP000690515">
    <property type="component" value="Unassembled WGS sequence"/>
</dbReference>
<dbReference type="SUPFAM" id="SSF55729">
    <property type="entry name" value="Acyl-CoA N-acyltransferases (Nat)"/>
    <property type="match status" value="1"/>
</dbReference>
<reference evidence="2 3" key="1">
    <citation type="submission" date="2021-04" db="EMBL/GenBank/DDBJ databases">
        <authorList>
            <person name="Pira H."/>
            <person name="Risdian C."/>
            <person name="Wink J."/>
        </authorList>
    </citation>
    <scope>NUCLEOTIDE SEQUENCE [LARGE SCALE GENOMIC DNA]</scope>
    <source>
        <strain evidence="2 3">WH53</strain>
    </source>
</reference>
<evidence type="ECO:0000313" key="3">
    <source>
        <dbReference type="Proteomes" id="UP000690515"/>
    </source>
</evidence>
<dbReference type="InterPro" id="IPR039968">
    <property type="entry name" value="BcerS-like"/>
</dbReference>
<sequence>MINTTTDSLASTNQALPFSLTDTAFEITGKALYAKPWLADQPLPEAFLSLPNHIYQKEPYWIPEQQAYIQQLFSIKNPYFQAGQAWLGVMPNESRLAGFYHPQQVVDGQPTAYFGFWETTEQLHTNEALFDQLEVWAKAQGATQLLGPINFSTFGRYRLRLSHFDTSYFPSEPWNPYYYAPLLTELGFKQHTTYHSKFTHQLQFNAQQNEQLREKLNKRLSSRFQLSPLTSERLHQLQDRLYPLVEHTFSHNLAYTSINPQLFKSHILQPLASRLCPHSSWLATDKRNGEVVGFVVCTPDYGPILNQDYQRNHPDRKPLNQQQLNYPQHTSLLNDPVCLIKTAGVLPNHQHRGIAAWLCLTAAHAIRQHYHGMGAVLIRDDNASAKLASLLCDGPDCETHQYGLFCKSLHPCQIPPCMTTKE</sequence>
<dbReference type="InterPro" id="IPR000182">
    <property type="entry name" value="GNAT_dom"/>
</dbReference>
<evidence type="ECO:0000313" key="2">
    <source>
        <dbReference type="EMBL" id="MBU2712082.1"/>
    </source>
</evidence>
<name>A0ABS5ZDE5_9GAMM</name>
<comment type="caution">
    <text evidence="2">The sequence shown here is derived from an EMBL/GenBank/DDBJ whole genome shotgun (WGS) entry which is preliminary data.</text>
</comment>
<dbReference type="PANTHER" id="PTHR41368:SF1">
    <property type="entry name" value="PROTEIN YGHO"/>
    <property type="match status" value="1"/>
</dbReference>
<evidence type="ECO:0000259" key="1">
    <source>
        <dbReference type="Pfam" id="PF00583"/>
    </source>
</evidence>
<dbReference type="Gene3D" id="3.40.630.30">
    <property type="match status" value="1"/>
</dbReference>
<organism evidence="2 3">
    <name type="scientific">Zooshikella harenae</name>
    <dbReference type="NCBI Taxonomy" id="2827238"/>
    <lineage>
        <taxon>Bacteria</taxon>
        <taxon>Pseudomonadati</taxon>
        <taxon>Pseudomonadota</taxon>
        <taxon>Gammaproteobacteria</taxon>
        <taxon>Oceanospirillales</taxon>
        <taxon>Zooshikellaceae</taxon>
        <taxon>Zooshikella</taxon>
    </lineage>
</organism>